<dbReference type="OrthoDB" id="4415288at2"/>
<dbReference type="STRING" id="35755.UL82_08385"/>
<reference evidence="2 4" key="2">
    <citation type="submission" date="2018-12" db="EMBL/GenBank/DDBJ databases">
        <authorList>
            <consortium name="Pathogen Informatics"/>
        </authorList>
    </citation>
    <scope>NUCLEOTIDE SEQUENCE [LARGE SCALE GENOMIC DNA]</scope>
    <source>
        <strain evidence="2 4">NCTC949</strain>
    </source>
</reference>
<evidence type="ECO:0000313" key="4">
    <source>
        <dbReference type="Proteomes" id="UP000271380"/>
    </source>
</evidence>
<accession>A0A0F6TE72</accession>
<evidence type="ECO:0000313" key="3">
    <source>
        <dbReference type="Proteomes" id="UP000033457"/>
    </source>
</evidence>
<dbReference type="HOGENOM" id="CLU_194387_1_1_11"/>
<evidence type="ECO:0000313" key="2">
    <source>
        <dbReference type="EMBL" id="VEH04315.1"/>
    </source>
</evidence>
<dbReference type="KEGG" id="cku:UL82_08385"/>
<proteinExistence type="predicted"/>
<evidence type="ECO:0000313" key="1">
    <source>
        <dbReference type="EMBL" id="AKE41834.1"/>
    </source>
</evidence>
<keyword evidence="3" id="KW-1185">Reference proteome</keyword>
<protein>
    <submittedName>
        <fullName evidence="1">Uncharacterized protein</fullName>
    </submittedName>
</protein>
<organism evidence="1 3">
    <name type="scientific">Corynebacterium kutscheri</name>
    <dbReference type="NCBI Taxonomy" id="35755"/>
    <lineage>
        <taxon>Bacteria</taxon>
        <taxon>Bacillati</taxon>
        <taxon>Actinomycetota</taxon>
        <taxon>Actinomycetes</taxon>
        <taxon>Mycobacteriales</taxon>
        <taxon>Corynebacteriaceae</taxon>
        <taxon>Corynebacterium</taxon>
    </lineage>
</organism>
<sequence length="64" mass="7613">MSTEHKRSNRRRVIRRAEVDYDRKADTPITEVSADEQRVVLLDEDTEQLVGKEFYLHERPPHHG</sequence>
<name>A0A0F6TE72_9CORY</name>
<dbReference type="AlphaFoldDB" id="A0A0F6TE72"/>
<dbReference type="RefSeq" id="WP_046440308.1">
    <property type="nucleotide sequence ID" value="NZ_CP011312.1"/>
</dbReference>
<gene>
    <name evidence="2" type="ORF">NCTC949_00027</name>
    <name evidence="1" type="ORF">UL82_08385</name>
</gene>
<dbReference type="EMBL" id="CP011312">
    <property type="protein sequence ID" value="AKE41834.1"/>
    <property type="molecule type" value="Genomic_DNA"/>
</dbReference>
<dbReference type="EMBL" id="LR134377">
    <property type="protein sequence ID" value="VEH04315.1"/>
    <property type="molecule type" value="Genomic_DNA"/>
</dbReference>
<dbReference type="Proteomes" id="UP000271380">
    <property type="component" value="Chromosome"/>
</dbReference>
<dbReference type="Proteomes" id="UP000033457">
    <property type="component" value="Chromosome"/>
</dbReference>
<reference evidence="1 3" key="1">
    <citation type="journal article" date="2015" name="Genome Announc.">
        <title>Complete Genome Sequence of Corynebacterium kutscheri DSM 20755, a Corynebacterial Type Strain with Remarkably Low G+C Content of Chromosomal DNA.</title>
        <authorList>
            <person name="Ruckert C."/>
            <person name="Albersmeier A."/>
            <person name="Winkler A."/>
            <person name="Tauch A."/>
        </authorList>
    </citation>
    <scope>NUCLEOTIDE SEQUENCE [LARGE SCALE GENOMIC DNA]</scope>
    <source>
        <strain evidence="1 3">DSM 20755</strain>
    </source>
</reference>